<proteinExistence type="inferred from homology"/>
<comment type="similarity">
    <text evidence="1">Belongs to the HMG-CoA lyase family.</text>
</comment>
<comment type="caution">
    <text evidence="5">The sequence shown here is derived from an EMBL/GenBank/DDBJ whole genome shotgun (WGS) entry which is preliminary data.</text>
</comment>
<sequence>MSDIPGFVHIREEGPREGFQIEPGPISTEDKIRLVDALSATGVKHIQIASFVNPRAVPGWHDAEAVIAGMKAAPGVDYTALWFNERGLQRALAYRDKLQVSGSLILCASDVFSRKNLNRSYEEHLAVLRQQTISLSLHDVPITRVGVMAAFGCNYSGDVAVEQALAAARDGIAIAAEAGHRIHEITLADSMGWTTPARTEKLVGAFRNAWPETTLILHLHDTRGMGVASAHAALKMGVTHFDSTVAGLGGCPFAGRPGATGNIASEELVLLCSEMGIETGIDLEALIEAGRLAEQIVGHPLPSTLLRAGSLDACRAAA</sequence>
<dbReference type="PANTHER" id="PTHR42738:SF7">
    <property type="entry name" value="HYDROXYMETHYLGLUTARYL-COA LYASE"/>
    <property type="match status" value="1"/>
</dbReference>
<dbReference type="eggNOG" id="COG0119">
    <property type="taxonomic scope" value="Bacteria"/>
</dbReference>
<keyword evidence="3 5" id="KW-0456">Lyase</keyword>
<name>V8QTQ0_9BURK</name>
<dbReference type="PROSITE" id="PS50991">
    <property type="entry name" value="PYR_CT"/>
    <property type="match status" value="1"/>
</dbReference>
<evidence type="ECO:0000313" key="6">
    <source>
        <dbReference type="Proteomes" id="UP000018733"/>
    </source>
</evidence>
<dbReference type="HOGENOM" id="CLU_022138_3_2_4"/>
<dbReference type="AlphaFoldDB" id="V8QTQ0"/>
<organism evidence="5 6">
    <name type="scientific">Advenella kashmirensis W13003</name>
    <dbReference type="NCBI Taxonomy" id="1424334"/>
    <lineage>
        <taxon>Bacteria</taxon>
        <taxon>Pseudomonadati</taxon>
        <taxon>Pseudomonadota</taxon>
        <taxon>Betaproteobacteria</taxon>
        <taxon>Burkholderiales</taxon>
        <taxon>Alcaligenaceae</taxon>
    </lineage>
</organism>
<dbReference type="CDD" id="cd07938">
    <property type="entry name" value="DRE_TIM_HMGL"/>
    <property type="match status" value="1"/>
</dbReference>
<accession>V8QTQ0</accession>
<dbReference type="InterPro" id="IPR013785">
    <property type="entry name" value="Aldolase_TIM"/>
</dbReference>
<feature type="domain" description="Pyruvate carboxyltransferase" evidence="4">
    <location>
        <begin position="8"/>
        <end position="287"/>
    </location>
</feature>
<dbReference type="Gene3D" id="3.20.20.70">
    <property type="entry name" value="Aldolase class I"/>
    <property type="match status" value="1"/>
</dbReference>
<reference evidence="5 6" key="1">
    <citation type="journal article" date="2014" name="Genome Announc.">
        <title>Draft Genome Sequence of Advenella kashmirensis Strain W13003, a Polycyclic Aromatic Hydrocarbon-Degrading Bacterium.</title>
        <authorList>
            <person name="Wang X."/>
            <person name="Jin D."/>
            <person name="Zhou L."/>
            <person name="Wu L."/>
            <person name="An W."/>
            <person name="Zhao L."/>
        </authorList>
    </citation>
    <scope>NUCLEOTIDE SEQUENCE [LARGE SCALE GENOMIC DNA]</scope>
    <source>
        <strain evidence="5 6">W13003</strain>
    </source>
</reference>
<dbReference type="Pfam" id="PF00682">
    <property type="entry name" value="HMGL-like"/>
    <property type="match status" value="1"/>
</dbReference>
<dbReference type="PANTHER" id="PTHR42738">
    <property type="entry name" value="HYDROXYMETHYLGLUTARYL-COA LYASE"/>
    <property type="match status" value="1"/>
</dbReference>
<dbReference type="SUPFAM" id="SSF51569">
    <property type="entry name" value="Aldolase"/>
    <property type="match status" value="1"/>
</dbReference>
<protein>
    <submittedName>
        <fullName evidence="5">Hydroxymethylglutaryl-CoA lyase</fullName>
    </submittedName>
</protein>
<keyword evidence="2" id="KW-0479">Metal-binding</keyword>
<dbReference type="GO" id="GO:0046872">
    <property type="term" value="F:metal ion binding"/>
    <property type="evidence" value="ECO:0007669"/>
    <property type="project" value="UniProtKB-KW"/>
</dbReference>
<dbReference type="EMBL" id="AYXT01000009">
    <property type="protein sequence ID" value="ETF02723.1"/>
    <property type="molecule type" value="Genomic_DNA"/>
</dbReference>
<keyword evidence="6" id="KW-1185">Reference proteome</keyword>
<dbReference type="STRING" id="1424334.W822_07705"/>
<dbReference type="OrthoDB" id="9784013at2"/>
<dbReference type="RefSeq" id="WP_024004519.1">
    <property type="nucleotide sequence ID" value="NZ_KI650979.1"/>
</dbReference>
<gene>
    <name evidence="5" type="ORF">W822_07705</name>
</gene>
<evidence type="ECO:0000256" key="2">
    <source>
        <dbReference type="ARBA" id="ARBA00022723"/>
    </source>
</evidence>
<dbReference type="PATRIC" id="fig|1424334.3.peg.1541"/>
<evidence type="ECO:0000313" key="5">
    <source>
        <dbReference type="EMBL" id="ETF02723.1"/>
    </source>
</evidence>
<dbReference type="InterPro" id="IPR000891">
    <property type="entry name" value="PYR_CT"/>
</dbReference>
<dbReference type="GO" id="GO:0004419">
    <property type="term" value="F:hydroxymethylglutaryl-CoA lyase activity"/>
    <property type="evidence" value="ECO:0007669"/>
    <property type="project" value="TreeGrafter"/>
</dbReference>
<dbReference type="GO" id="GO:0006552">
    <property type="term" value="P:L-leucine catabolic process"/>
    <property type="evidence" value="ECO:0007669"/>
    <property type="project" value="TreeGrafter"/>
</dbReference>
<dbReference type="GO" id="GO:0046951">
    <property type="term" value="P:ketone body biosynthetic process"/>
    <property type="evidence" value="ECO:0007669"/>
    <property type="project" value="TreeGrafter"/>
</dbReference>
<dbReference type="Proteomes" id="UP000018733">
    <property type="component" value="Unassembled WGS sequence"/>
</dbReference>
<dbReference type="NCBIfam" id="NF004283">
    <property type="entry name" value="PRK05692.1"/>
    <property type="match status" value="1"/>
</dbReference>
<evidence type="ECO:0000256" key="1">
    <source>
        <dbReference type="ARBA" id="ARBA00009405"/>
    </source>
</evidence>
<evidence type="ECO:0000256" key="3">
    <source>
        <dbReference type="ARBA" id="ARBA00023239"/>
    </source>
</evidence>
<dbReference type="InterPro" id="IPR043594">
    <property type="entry name" value="HMGL"/>
</dbReference>
<evidence type="ECO:0000259" key="4">
    <source>
        <dbReference type="PROSITE" id="PS50991"/>
    </source>
</evidence>